<dbReference type="Gene3D" id="1.10.630.10">
    <property type="entry name" value="Cytochrome P450"/>
    <property type="match status" value="1"/>
</dbReference>
<keyword evidence="7" id="KW-0560">Oxidoreductase</keyword>
<keyword evidence="4" id="KW-0812">Transmembrane</keyword>
<evidence type="ECO:0000256" key="6">
    <source>
        <dbReference type="ARBA" id="ARBA00022989"/>
    </source>
</evidence>
<dbReference type="GO" id="GO:0016705">
    <property type="term" value="F:oxidoreductase activity, acting on paired donors, with incorporation or reduction of molecular oxygen"/>
    <property type="evidence" value="ECO:0007669"/>
    <property type="project" value="InterPro"/>
</dbReference>
<comment type="caution">
    <text evidence="12">The sequence shown here is derived from an EMBL/GenBank/DDBJ whole genome shotgun (WGS) entry which is preliminary data.</text>
</comment>
<evidence type="ECO:0000256" key="3">
    <source>
        <dbReference type="ARBA" id="ARBA00022617"/>
    </source>
</evidence>
<dbReference type="EMBL" id="RXIC02000021">
    <property type="protein sequence ID" value="KAB1220503.1"/>
    <property type="molecule type" value="Genomic_DNA"/>
</dbReference>
<comment type="cofactor">
    <cofactor evidence="1">
        <name>heme</name>
        <dbReference type="ChEBI" id="CHEBI:30413"/>
    </cofactor>
</comment>
<dbReference type="PRINTS" id="PR00463">
    <property type="entry name" value="EP450I"/>
</dbReference>
<evidence type="ECO:0000256" key="11">
    <source>
        <dbReference type="SAM" id="SignalP"/>
    </source>
</evidence>
<evidence type="ECO:0000256" key="2">
    <source>
        <dbReference type="ARBA" id="ARBA00004370"/>
    </source>
</evidence>
<dbReference type="InterPro" id="IPR036396">
    <property type="entry name" value="Cyt_P450_sf"/>
</dbReference>
<evidence type="ECO:0000256" key="8">
    <source>
        <dbReference type="ARBA" id="ARBA00023004"/>
    </source>
</evidence>
<dbReference type="Proteomes" id="UP000516437">
    <property type="component" value="Chromosome 3"/>
</dbReference>
<evidence type="ECO:0000256" key="10">
    <source>
        <dbReference type="ARBA" id="ARBA00023136"/>
    </source>
</evidence>
<evidence type="ECO:0000256" key="9">
    <source>
        <dbReference type="ARBA" id="ARBA00023033"/>
    </source>
</evidence>
<dbReference type="SUPFAM" id="SSF48264">
    <property type="entry name" value="Cytochrome P450"/>
    <property type="match status" value="1"/>
</dbReference>
<dbReference type="Pfam" id="PF00067">
    <property type="entry name" value="p450"/>
    <property type="match status" value="1"/>
</dbReference>
<dbReference type="GO" id="GO:0005506">
    <property type="term" value="F:iron ion binding"/>
    <property type="evidence" value="ECO:0007669"/>
    <property type="project" value="InterPro"/>
</dbReference>
<feature type="signal peptide" evidence="11">
    <location>
        <begin position="1"/>
        <end position="20"/>
    </location>
</feature>
<evidence type="ECO:0000256" key="7">
    <source>
        <dbReference type="ARBA" id="ARBA00023002"/>
    </source>
</evidence>
<dbReference type="GO" id="GO:0016020">
    <property type="term" value="C:membrane"/>
    <property type="evidence" value="ECO:0007669"/>
    <property type="project" value="UniProtKB-SubCell"/>
</dbReference>
<evidence type="ECO:0000313" key="13">
    <source>
        <dbReference type="Proteomes" id="UP000516437"/>
    </source>
</evidence>
<dbReference type="InterPro" id="IPR002401">
    <property type="entry name" value="Cyt_P450_E_grp-I"/>
</dbReference>
<dbReference type="InterPro" id="IPR050651">
    <property type="entry name" value="Plant_Cytochrome_P450_Monoox"/>
</dbReference>
<dbReference type="PANTHER" id="PTHR47947">
    <property type="entry name" value="CYTOCHROME P450 82C3-RELATED"/>
    <property type="match status" value="1"/>
</dbReference>
<keyword evidence="10" id="KW-0472">Membrane</keyword>
<reference evidence="12 13" key="1">
    <citation type="journal article" date="2019" name="Plant Biotechnol. J.">
        <title>The red bayberry genome and genetic basis of sex determination.</title>
        <authorList>
            <person name="Jia H.M."/>
            <person name="Jia H.J."/>
            <person name="Cai Q.L."/>
            <person name="Wang Y."/>
            <person name="Zhao H.B."/>
            <person name="Yang W.F."/>
            <person name="Wang G.Y."/>
            <person name="Li Y.H."/>
            <person name="Zhan D.L."/>
            <person name="Shen Y.T."/>
            <person name="Niu Q.F."/>
            <person name="Chang L."/>
            <person name="Qiu J."/>
            <person name="Zhao L."/>
            <person name="Xie H.B."/>
            <person name="Fu W.Y."/>
            <person name="Jin J."/>
            <person name="Li X.W."/>
            <person name="Jiao Y."/>
            <person name="Zhou C.C."/>
            <person name="Tu T."/>
            <person name="Chai C.Y."/>
            <person name="Gao J.L."/>
            <person name="Fan L.J."/>
            <person name="van de Weg E."/>
            <person name="Wang J.Y."/>
            <person name="Gao Z.S."/>
        </authorList>
    </citation>
    <scope>NUCLEOTIDE SEQUENCE [LARGE SCALE GENOMIC DNA]</scope>
    <source>
        <tissue evidence="12">Leaves</tissue>
    </source>
</reference>
<keyword evidence="8" id="KW-0408">Iron</keyword>
<dbReference type="PANTHER" id="PTHR47947:SF26">
    <property type="entry name" value="CYTOCHROME P450"/>
    <property type="match status" value="1"/>
</dbReference>
<dbReference type="AlphaFoldDB" id="A0A6A1W6I0"/>
<gene>
    <name evidence="12" type="ORF">CJ030_MR3G015756</name>
</gene>
<organism evidence="12 13">
    <name type="scientific">Morella rubra</name>
    <name type="common">Chinese bayberry</name>
    <dbReference type="NCBI Taxonomy" id="262757"/>
    <lineage>
        <taxon>Eukaryota</taxon>
        <taxon>Viridiplantae</taxon>
        <taxon>Streptophyta</taxon>
        <taxon>Embryophyta</taxon>
        <taxon>Tracheophyta</taxon>
        <taxon>Spermatophyta</taxon>
        <taxon>Magnoliopsida</taxon>
        <taxon>eudicotyledons</taxon>
        <taxon>Gunneridae</taxon>
        <taxon>Pentapetalae</taxon>
        <taxon>rosids</taxon>
        <taxon>fabids</taxon>
        <taxon>Fagales</taxon>
        <taxon>Myricaceae</taxon>
        <taxon>Morella</taxon>
    </lineage>
</organism>
<keyword evidence="5" id="KW-0479">Metal-binding</keyword>
<accession>A0A6A1W6I0</accession>
<dbReference type="GO" id="GO:0004497">
    <property type="term" value="F:monooxygenase activity"/>
    <property type="evidence" value="ECO:0007669"/>
    <property type="project" value="UniProtKB-KW"/>
</dbReference>
<keyword evidence="13" id="KW-1185">Reference proteome</keyword>
<comment type="subcellular location">
    <subcellularLocation>
        <location evidence="2">Membrane</location>
    </subcellularLocation>
</comment>
<protein>
    <submittedName>
        <fullName evidence="12">Cytochrome P450 82C2</fullName>
    </submittedName>
</protein>
<evidence type="ECO:0000256" key="5">
    <source>
        <dbReference type="ARBA" id="ARBA00022723"/>
    </source>
</evidence>
<name>A0A6A1W6I0_9ROSI</name>
<feature type="chain" id="PRO_5025383957" evidence="11">
    <location>
        <begin position="21"/>
        <end position="203"/>
    </location>
</feature>
<keyword evidence="9" id="KW-0503">Monooxygenase</keyword>
<keyword evidence="6" id="KW-1133">Transmembrane helix</keyword>
<evidence type="ECO:0000313" key="12">
    <source>
        <dbReference type="EMBL" id="KAB1220503.1"/>
    </source>
</evidence>
<dbReference type="GO" id="GO:0020037">
    <property type="term" value="F:heme binding"/>
    <property type="evidence" value="ECO:0007669"/>
    <property type="project" value="InterPro"/>
</dbReference>
<dbReference type="OrthoDB" id="2789670at2759"/>
<evidence type="ECO:0000256" key="4">
    <source>
        <dbReference type="ARBA" id="ARBA00022692"/>
    </source>
</evidence>
<dbReference type="InterPro" id="IPR001128">
    <property type="entry name" value="Cyt_P450"/>
</dbReference>
<sequence>MAIIFAFFLLLLLLIWMVRRIQKPTDRRSLPPQAGGAWPMIGHLHLLGGEPVHITLGKIADKCGPIFTIRLGVHQTLVVSSPEMAKDCLTTNDKAFANRPKGLAAELMAYDSAVFAFSPYGSYWRQLRKIATQEFLSNQRLEMLKNLRGVRGERIYKRDIQAVDQERQGVSGNEEMVRLHKPERDIDNSCGGAISLGSHQGRD</sequence>
<keyword evidence="11" id="KW-0732">Signal</keyword>
<proteinExistence type="predicted"/>
<evidence type="ECO:0000256" key="1">
    <source>
        <dbReference type="ARBA" id="ARBA00001971"/>
    </source>
</evidence>
<keyword evidence="3" id="KW-0349">Heme</keyword>